<feature type="compositionally biased region" description="Polar residues" evidence="2">
    <location>
        <begin position="1238"/>
        <end position="1253"/>
    </location>
</feature>
<feature type="region of interest" description="Disordered" evidence="2">
    <location>
        <begin position="401"/>
        <end position="482"/>
    </location>
</feature>
<feature type="compositionally biased region" description="Polar residues" evidence="2">
    <location>
        <begin position="816"/>
        <end position="830"/>
    </location>
</feature>
<feature type="region of interest" description="Disordered" evidence="2">
    <location>
        <begin position="811"/>
        <end position="838"/>
    </location>
</feature>
<dbReference type="InterPro" id="IPR032675">
    <property type="entry name" value="LRR_dom_sf"/>
</dbReference>
<evidence type="ECO:0008006" key="5">
    <source>
        <dbReference type="Google" id="ProtNLM"/>
    </source>
</evidence>
<keyword evidence="4" id="KW-1185">Reference proteome</keyword>
<proteinExistence type="predicted"/>
<feature type="region of interest" description="Disordered" evidence="2">
    <location>
        <begin position="1198"/>
        <end position="1261"/>
    </location>
</feature>
<feature type="compositionally biased region" description="Polar residues" evidence="2">
    <location>
        <begin position="401"/>
        <end position="417"/>
    </location>
</feature>
<feature type="compositionally biased region" description="Polar residues" evidence="2">
    <location>
        <begin position="879"/>
        <end position="893"/>
    </location>
</feature>
<feature type="compositionally biased region" description="Basic and acidic residues" evidence="2">
    <location>
        <begin position="1199"/>
        <end position="1232"/>
    </location>
</feature>
<gene>
    <name evidence="3" type="ORF">TRSC58_06088</name>
</gene>
<dbReference type="Gene3D" id="3.80.10.10">
    <property type="entry name" value="Ribonuclease Inhibitor"/>
    <property type="match status" value="2"/>
</dbReference>
<organism evidence="3 4">
    <name type="scientific">Trypanosoma rangeli SC58</name>
    <dbReference type="NCBI Taxonomy" id="429131"/>
    <lineage>
        <taxon>Eukaryota</taxon>
        <taxon>Discoba</taxon>
        <taxon>Euglenozoa</taxon>
        <taxon>Kinetoplastea</taxon>
        <taxon>Metakinetoplastina</taxon>
        <taxon>Trypanosomatida</taxon>
        <taxon>Trypanosomatidae</taxon>
        <taxon>Trypanosoma</taxon>
        <taxon>Herpetosoma</taxon>
    </lineage>
</organism>
<reference evidence="3 4" key="1">
    <citation type="submission" date="2013-07" db="EMBL/GenBank/DDBJ databases">
        <authorList>
            <person name="Stoco P.H."/>
            <person name="Wagner G."/>
            <person name="Gerber A."/>
            <person name="Zaha A."/>
            <person name="Thompson C."/>
            <person name="Bartholomeu D.C."/>
            <person name="Luckemeyer D.D."/>
            <person name="Bahia D."/>
            <person name="Loreto E."/>
            <person name="Prestes E.B."/>
            <person name="Lima F.M."/>
            <person name="Rodrigues-Luiz G."/>
            <person name="Vallejo G.A."/>
            <person name="Filho J.F."/>
            <person name="Monteiro K.M."/>
            <person name="Tyler K.M."/>
            <person name="de Almeida L.G."/>
            <person name="Ortiz M.F."/>
            <person name="Siervo M.A."/>
            <person name="de Moraes M.H."/>
            <person name="Cunha O.L."/>
            <person name="Mendonca-Neto R."/>
            <person name="Silva R."/>
            <person name="Teixeira S.M."/>
            <person name="Murta S.M."/>
            <person name="Sincero T.C."/>
            <person name="Mendes T.A."/>
            <person name="Urmenyi T.P."/>
            <person name="Silva V.G."/>
            <person name="da Rocha W.D."/>
            <person name="Andersson B."/>
            <person name="Romanha A.J."/>
            <person name="Steindel M."/>
            <person name="de Vasconcelos A.T."/>
            <person name="Grisard E.C."/>
        </authorList>
    </citation>
    <scope>NUCLEOTIDE SEQUENCE [LARGE SCALE GENOMIC DNA]</scope>
    <source>
        <strain evidence="3 4">SC58</strain>
    </source>
</reference>
<feature type="compositionally biased region" description="Basic and acidic residues" evidence="2">
    <location>
        <begin position="950"/>
        <end position="962"/>
    </location>
</feature>
<evidence type="ECO:0000256" key="2">
    <source>
        <dbReference type="SAM" id="MobiDB-lite"/>
    </source>
</evidence>
<dbReference type="OrthoDB" id="10022853at2759"/>
<feature type="region of interest" description="Disordered" evidence="2">
    <location>
        <begin position="856"/>
        <end position="989"/>
    </location>
</feature>
<dbReference type="VEuPathDB" id="TriTrypDB:TRSC58_06088"/>
<dbReference type="Proteomes" id="UP000031737">
    <property type="component" value="Unassembled WGS sequence"/>
</dbReference>
<name>A0A061IVX8_TRYRA</name>
<keyword evidence="1" id="KW-0175">Coiled coil</keyword>
<feature type="region of interest" description="Disordered" evidence="2">
    <location>
        <begin position="1133"/>
        <end position="1167"/>
    </location>
</feature>
<feature type="coiled-coil region" evidence="1">
    <location>
        <begin position="779"/>
        <end position="806"/>
    </location>
</feature>
<feature type="compositionally biased region" description="Basic and acidic residues" evidence="2">
    <location>
        <begin position="894"/>
        <end position="915"/>
    </location>
</feature>
<evidence type="ECO:0000313" key="4">
    <source>
        <dbReference type="Proteomes" id="UP000031737"/>
    </source>
</evidence>
<evidence type="ECO:0000313" key="3">
    <source>
        <dbReference type="EMBL" id="ESL06240.1"/>
    </source>
</evidence>
<dbReference type="SUPFAM" id="SSF52047">
    <property type="entry name" value="RNI-like"/>
    <property type="match status" value="1"/>
</dbReference>
<feature type="compositionally biased region" description="Low complexity" evidence="2">
    <location>
        <begin position="937"/>
        <end position="948"/>
    </location>
</feature>
<protein>
    <recommendedName>
        <fullName evidence="5">Leucine-rich repeat protein (LRRP)</fullName>
    </recommendedName>
</protein>
<dbReference type="EMBL" id="AUPL01006088">
    <property type="protein sequence ID" value="ESL06240.1"/>
    <property type="molecule type" value="Genomic_DNA"/>
</dbReference>
<sequence>MNIDLSFKSISELRFDRARASEEEVLVASRVQSLNACNNRIERIIGLGTLFNHLAHLDLAYNDLGSRAGPDACSWLDAMPFSLRVLNLAHNALSAFMPTEKVKGGVNNIGEGNGGAASTSAVAVSGRMERALERLRRACPTTLALFFTRKRFPYLREVDLSYNALSLTLDESDQVEAMWQEAVEGAAVARAFSQEDNTEWLQQTTSAVAVLQLDGNTHLTALNGVLCGMEALTHLQAANCGVSDLTAVSAAATFCPKLQSLDMRGSPVADAFINAPRTTISTFIELLLQPSMVSHVGAMDLADKAKENELERRATLQRIVREVAQQRVEQIETLLLRRQRCGCSTLSQVLYAALLQQIIPQVVELDGGIDVNAAREGFMNAAQEVLEQVVEDIGKLITPVGSTKASLPGVSSQNRASQGRHRERSQVKQPKLVNSHGSTDRSRDPLETQLRSTSSVARRGRKTIPASEGVTGTISRSERSRSAKDMMMRAAAAAAQLRPAVVVTGSSTPTTSNNTTTASSKVFASSSAFDNIVADAENKINASFSREFECTTETTNSINASNSSNNEVFGIQSPARKDKSTFSYGRRKEDISHVCDSADTTNTTVSAPAAARTHSDSSSFCEENGGGSRFQRAVAALTPMLLHRLRSEGLPDHRAVTTDVARFSKDEHGTSASSTLTSNSNILAMRETLLQQARTLETALLASQDRQRGMQEAVSRLKEQLQQDRRLIIDQRKEATCLRQELNLLVESNRRIARRVKKRQNEIAYGAAALRRREAVSQRKAALEYIEQEEKSLQQAERQLREKLSLSGAWTHTHVTDSTGAVQATTTNGMETIPPRKTRADLLRENAVKERMAAMREQDTLSYNPRRFRPSEYSLNGGDKSSNRSMTDTSVHAQTERHPSLRETRRCSRTVDRGRSHSQSGAGERIHGKTPWRKCRSSSSSSQTTTSTGKAERKEAESHSMYDKGFSPYSDVDKSEGVPENRGNKCHPKSLEGLSLQQLFEEAAAIQHRQRMLHQCMSGVANAVRNEAAIRETGTEERDVASHDDGSHGADDVEVTFGSYAPSACIGGVQETGGGRSTSHVAVNDLLWRGAHGETQTNEPKIETSNCSDDEDSVDVVVSVAESQFNADTIVAAVPPPLPPSDAPVKNENVTEEPRRHTGAPQQQYKGEDECLAPSLPAAEGHFSMDARRIYTEILRQSQEQHEHRIREAADPEQQRKQPDMDGVKLGGKEEVGGEELSTVSTEPKGSSIVENENTGHDEGATKETCSCYSHLNEGDRHARMTRRALFS</sequence>
<evidence type="ECO:0000256" key="1">
    <source>
        <dbReference type="SAM" id="Coils"/>
    </source>
</evidence>
<accession>A0A061IVX8</accession>
<comment type="caution">
    <text evidence="3">The sequence shown here is derived from an EMBL/GenBank/DDBJ whole genome shotgun (WGS) entry which is preliminary data.</text>
</comment>
<feature type="compositionally biased region" description="Basic and acidic residues" evidence="2">
    <location>
        <begin position="971"/>
        <end position="983"/>
    </location>
</feature>